<evidence type="ECO:0000313" key="2">
    <source>
        <dbReference type="EMBL" id="KAK5771861.1"/>
    </source>
</evidence>
<feature type="compositionally biased region" description="Polar residues" evidence="1">
    <location>
        <begin position="44"/>
        <end position="69"/>
    </location>
</feature>
<dbReference type="EMBL" id="JARKNE010000013">
    <property type="protein sequence ID" value="KAK5771861.1"/>
    <property type="molecule type" value="Genomic_DNA"/>
</dbReference>
<proteinExistence type="predicted"/>
<dbReference type="Proteomes" id="UP001358586">
    <property type="component" value="Chromosome 13"/>
</dbReference>
<reference evidence="2 3" key="1">
    <citation type="submission" date="2023-03" db="EMBL/GenBank/DDBJ databases">
        <title>WGS of Gossypium arboreum.</title>
        <authorList>
            <person name="Yu D."/>
        </authorList>
    </citation>
    <scope>NUCLEOTIDE SEQUENCE [LARGE SCALE GENOMIC DNA]</scope>
    <source>
        <tissue evidence="2">Leaf</tissue>
    </source>
</reference>
<sequence length="164" mass="17860">MPWFRIHGKPYLLSEEERQRQLRVQRKRRGPLNPRRRDDDAGPSTASTQSLGPATGPTQSPGPTVQLSTPTVQPLQMMPVLWQVGMHGPVVVTRGIARGAVGELFFLPISITLWVSNTSAINDANTSTITILSRRVILPTPTTRILAGASTTPAGSWTKEKSNA</sequence>
<evidence type="ECO:0000313" key="3">
    <source>
        <dbReference type="Proteomes" id="UP001358586"/>
    </source>
</evidence>
<evidence type="ECO:0000256" key="1">
    <source>
        <dbReference type="SAM" id="MobiDB-lite"/>
    </source>
</evidence>
<protein>
    <submittedName>
        <fullName evidence="2">Uncharacterized protein</fullName>
    </submittedName>
</protein>
<accession>A0ABR0MF30</accession>
<gene>
    <name evidence="2" type="ORF">PVK06_048115</name>
</gene>
<organism evidence="2 3">
    <name type="scientific">Gossypium arboreum</name>
    <name type="common">Tree cotton</name>
    <name type="synonym">Gossypium nanking</name>
    <dbReference type="NCBI Taxonomy" id="29729"/>
    <lineage>
        <taxon>Eukaryota</taxon>
        <taxon>Viridiplantae</taxon>
        <taxon>Streptophyta</taxon>
        <taxon>Embryophyta</taxon>
        <taxon>Tracheophyta</taxon>
        <taxon>Spermatophyta</taxon>
        <taxon>Magnoliopsida</taxon>
        <taxon>eudicotyledons</taxon>
        <taxon>Gunneridae</taxon>
        <taxon>Pentapetalae</taxon>
        <taxon>rosids</taxon>
        <taxon>malvids</taxon>
        <taxon>Malvales</taxon>
        <taxon>Malvaceae</taxon>
        <taxon>Malvoideae</taxon>
        <taxon>Gossypium</taxon>
    </lineage>
</organism>
<name>A0ABR0MF30_GOSAR</name>
<keyword evidence="3" id="KW-1185">Reference proteome</keyword>
<comment type="caution">
    <text evidence="2">The sequence shown here is derived from an EMBL/GenBank/DDBJ whole genome shotgun (WGS) entry which is preliminary data.</text>
</comment>
<feature type="region of interest" description="Disordered" evidence="1">
    <location>
        <begin position="17"/>
        <end position="69"/>
    </location>
</feature>
<feature type="compositionally biased region" description="Basic residues" evidence="1">
    <location>
        <begin position="21"/>
        <end position="30"/>
    </location>
</feature>